<keyword evidence="1" id="KW-1133">Transmembrane helix</keyword>
<sequence>RGDILKVIPVPIFILLIGIGVWILIKRTAVYRYIYAVGGSEALITTRSTKTIKAGKDESFE</sequence>
<gene>
    <name evidence="2" type="ORF">S03H2_66662</name>
</gene>
<dbReference type="AlphaFoldDB" id="X1IJK1"/>
<proteinExistence type="predicted"/>
<protein>
    <submittedName>
        <fullName evidence="2">Uncharacterized protein</fullName>
    </submittedName>
</protein>
<accession>X1IJK1</accession>
<comment type="caution">
    <text evidence="2">The sequence shown here is derived from an EMBL/GenBank/DDBJ whole genome shotgun (WGS) entry which is preliminary data.</text>
</comment>
<organism evidence="2">
    <name type="scientific">marine sediment metagenome</name>
    <dbReference type="NCBI Taxonomy" id="412755"/>
    <lineage>
        <taxon>unclassified sequences</taxon>
        <taxon>metagenomes</taxon>
        <taxon>ecological metagenomes</taxon>
    </lineage>
</organism>
<feature type="transmembrane region" description="Helical" evidence="1">
    <location>
        <begin position="6"/>
        <end position="25"/>
    </location>
</feature>
<feature type="non-terminal residue" evidence="2">
    <location>
        <position position="1"/>
    </location>
</feature>
<evidence type="ECO:0000256" key="1">
    <source>
        <dbReference type="SAM" id="Phobius"/>
    </source>
</evidence>
<keyword evidence="1" id="KW-0812">Transmembrane</keyword>
<evidence type="ECO:0000313" key="2">
    <source>
        <dbReference type="EMBL" id="GAH82566.1"/>
    </source>
</evidence>
<name>X1IJK1_9ZZZZ</name>
<reference evidence="2" key="1">
    <citation type="journal article" date="2014" name="Front. Microbiol.">
        <title>High frequency of phylogenetically diverse reductive dehalogenase-homologous genes in deep subseafloor sedimentary metagenomes.</title>
        <authorList>
            <person name="Kawai M."/>
            <person name="Futagami T."/>
            <person name="Toyoda A."/>
            <person name="Takaki Y."/>
            <person name="Nishi S."/>
            <person name="Hori S."/>
            <person name="Arai W."/>
            <person name="Tsubouchi T."/>
            <person name="Morono Y."/>
            <person name="Uchiyama I."/>
            <person name="Ito T."/>
            <person name="Fujiyama A."/>
            <person name="Inagaki F."/>
            <person name="Takami H."/>
        </authorList>
    </citation>
    <scope>NUCLEOTIDE SEQUENCE</scope>
    <source>
        <strain evidence="2">Expedition CK06-06</strain>
    </source>
</reference>
<dbReference type="EMBL" id="BARU01043552">
    <property type="protein sequence ID" value="GAH82566.1"/>
    <property type="molecule type" value="Genomic_DNA"/>
</dbReference>
<keyword evidence="1" id="KW-0472">Membrane</keyword>